<dbReference type="Gene3D" id="3.20.20.80">
    <property type="entry name" value="Glycosidases"/>
    <property type="match status" value="1"/>
</dbReference>
<reference evidence="4" key="1">
    <citation type="submission" date="2016-10" db="EMBL/GenBank/DDBJ databases">
        <authorList>
            <person name="Varghese N."/>
            <person name="Submissions S."/>
        </authorList>
    </citation>
    <scope>NUCLEOTIDE SEQUENCE [LARGE SCALE GENOMIC DNA]</scope>
    <source>
        <strain evidence="4">CGMCC 4.5579</strain>
    </source>
</reference>
<dbReference type="Proteomes" id="UP000198727">
    <property type="component" value="Unassembled WGS sequence"/>
</dbReference>
<protein>
    <recommendedName>
        <fullName evidence="2">DUF4015 domain-containing protein</fullName>
    </recommendedName>
</protein>
<dbReference type="AlphaFoldDB" id="A0A1I5SCU2"/>
<dbReference type="InterPro" id="IPR017853">
    <property type="entry name" value="GH"/>
</dbReference>
<evidence type="ECO:0000256" key="1">
    <source>
        <dbReference type="SAM" id="Phobius"/>
    </source>
</evidence>
<evidence type="ECO:0000313" key="4">
    <source>
        <dbReference type="Proteomes" id="UP000198727"/>
    </source>
</evidence>
<keyword evidence="1" id="KW-0812">Transmembrane</keyword>
<dbReference type="Pfam" id="PF13200">
    <property type="entry name" value="DUF4015"/>
    <property type="match status" value="1"/>
</dbReference>
<dbReference type="SUPFAM" id="SSF51445">
    <property type="entry name" value="(Trans)glycosidases"/>
    <property type="match status" value="1"/>
</dbReference>
<dbReference type="InterPro" id="IPR025275">
    <property type="entry name" value="DUF4015"/>
</dbReference>
<dbReference type="EMBL" id="FOWW01000003">
    <property type="protein sequence ID" value="SFP68551.1"/>
    <property type="molecule type" value="Genomic_DNA"/>
</dbReference>
<keyword evidence="4" id="KW-1185">Reference proteome</keyword>
<organism evidence="3 4">
    <name type="scientific">Amycolatopsis arida</name>
    <dbReference type="NCBI Taxonomy" id="587909"/>
    <lineage>
        <taxon>Bacteria</taxon>
        <taxon>Bacillati</taxon>
        <taxon>Actinomycetota</taxon>
        <taxon>Actinomycetes</taxon>
        <taxon>Pseudonocardiales</taxon>
        <taxon>Pseudonocardiaceae</taxon>
        <taxon>Amycolatopsis</taxon>
    </lineage>
</organism>
<dbReference type="STRING" id="587909.SAMN05421810_10397"/>
<keyword evidence="1" id="KW-1133">Transmembrane helix</keyword>
<proteinExistence type="predicted"/>
<accession>A0A1I5SCU2</accession>
<keyword evidence="1" id="KW-0472">Membrane</keyword>
<evidence type="ECO:0000259" key="2">
    <source>
        <dbReference type="Pfam" id="PF13200"/>
    </source>
</evidence>
<evidence type="ECO:0000313" key="3">
    <source>
        <dbReference type="EMBL" id="SFP68551.1"/>
    </source>
</evidence>
<feature type="domain" description="DUF4015" evidence="2">
    <location>
        <begin position="254"/>
        <end position="561"/>
    </location>
</feature>
<gene>
    <name evidence="3" type="ORF">SAMN05421810_10397</name>
</gene>
<feature type="transmembrane region" description="Helical" evidence="1">
    <location>
        <begin position="64"/>
        <end position="85"/>
    </location>
</feature>
<sequence length="570" mass="61229">MTLGWSPVRVAGPADFPEVSHRVLPAAHLSDKGVAVNFEDRDEPGGADHPDAEPSRRRPLATRLLLGGVIALVGVVAALVVGMVVPGPTVAVAGSPGDVLAGGTLRVTGVVSDAQVLMDGRPVAAQRDGDRLVVDVSRLEDGEHALVVRVPRALPLLPAREVTHRFRVDTTPPELEVADPVQAESLRGPVVIRGRARQASAVTVDDVPARLVGDEFTVELPRPPAVAHVVARDEAGNVAERDVTVQVRHPGMRAVHMSALAWSSPSLREPVLQMIREGRIDTVQLDIKDESGEVGYDSQVPLAREVGAVKGYYDAEETLSQLHAMGVRVVARLVAFRDPLLGAASWRGGQTDRVVQTTDGRPWSAHYGQYAFTNFAHPEVRQYNIDLATEAAELGFDDILYDYVRRPDGPIAQMVFPGLEDTPEHSIAEFLRQTRHPVRAQGAFLGASVFGIAATRPTQIGQDISAMAHHVDYIAPMVYPSHWGAGEYGVANPPAQPYDIVHRSLADFGHLVEGTAVTIIPWLQAFSLGHHYGPAEIQAQITAAGDNGMSSFLLWNAACRYDSSALQPAG</sequence>
<name>A0A1I5SCU2_9PSEU</name>